<dbReference type="PANTHER" id="PTHR43152">
    <property type="entry name" value="UVRABC SYSTEM PROTEIN A"/>
    <property type="match status" value="1"/>
</dbReference>
<protein>
    <recommendedName>
        <fullName evidence="15 17">UvrABC system protein A</fullName>
        <shortName evidence="17">UvrA protein</shortName>
    </recommendedName>
    <alternativeName>
        <fullName evidence="16 17">Excinuclease ABC subunit A</fullName>
    </alternativeName>
</protein>
<comment type="subunit">
    <text evidence="17">Forms a heterotetramer with UvrB during the search for lesions.</text>
</comment>
<evidence type="ECO:0000256" key="14">
    <source>
        <dbReference type="ARBA" id="ARBA00038000"/>
    </source>
</evidence>
<dbReference type="AlphaFoldDB" id="A0A1G5RPW3"/>
<evidence type="ECO:0000256" key="1">
    <source>
        <dbReference type="ARBA" id="ARBA00004496"/>
    </source>
</evidence>
<evidence type="ECO:0000256" key="10">
    <source>
        <dbReference type="ARBA" id="ARBA00022840"/>
    </source>
</evidence>
<feature type="domain" description="ABC transporter" evidence="18">
    <location>
        <begin position="263"/>
        <end position="596"/>
    </location>
</feature>
<dbReference type="GO" id="GO:0009432">
    <property type="term" value="P:SOS response"/>
    <property type="evidence" value="ECO:0007669"/>
    <property type="project" value="UniProtKB-UniRule"/>
</dbReference>
<dbReference type="FunFam" id="3.40.50.300:FF:000028">
    <property type="entry name" value="UvrABC system protein A"/>
    <property type="match status" value="1"/>
</dbReference>
<name>A0A1G5RPW3_PSEXY</name>
<keyword evidence="6 17" id="KW-0227">DNA damage</keyword>
<evidence type="ECO:0000256" key="13">
    <source>
        <dbReference type="ARBA" id="ARBA00023204"/>
    </source>
</evidence>
<dbReference type="PROSITE" id="PS00211">
    <property type="entry name" value="ABC_TRANSPORTER_1"/>
    <property type="match status" value="2"/>
</dbReference>
<dbReference type="PROSITE" id="PS50893">
    <property type="entry name" value="ABC_TRANSPORTER_2"/>
    <property type="match status" value="2"/>
</dbReference>
<feature type="zinc finger region" description="C4-type" evidence="17">
    <location>
        <begin position="740"/>
        <end position="766"/>
    </location>
</feature>
<dbReference type="GO" id="GO:0008270">
    <property type="term" value="F:zinc ion binding"/>
    <property type="evidence" value="ECO:0007669"/>
    <property type="project" value="UniProtKB-UniRule"/>
</dbReference>
<evidence type="ECO:0000313" key="19">
    <source>
        <dbReference type="EMBL" id="SCZ76162.1"/>
    </source>
</evidence>
<accession>A0A1G5RPW3</accession>
<dbReference type="NCBIfam" id="NF001503">
    <property type="entry name" value="PRK00349.1"/>
    <property type="match status" value="1"/>
</dbReference>
<evidence type="ECO:0000256" key="3">
    <source>
        <dbReference type="ARBA" id="ARBA00022723"/>
    </source>
</evidence>
<feature type="domain" description="ABC transporter" evidence="18">
    <location>
        <begin position="607"/>
        <end position="937"/>
    </location>
</feature>
<gene>
    <name evidence="17" type="primary">uvrA</name>
    <name evidence="19" type="ORF">SAMN02910350_00111</name>
</gene>
<keyword evidence="10 17" id="KW-0067">ATP-binding</keyword>
<evidence type="ECO:0000256" key="5">
    <source>
        <dbReference type="ARBA" id="ARBA00022741"/>
    </source>
</evidence>
<keyword evidence="5 17" id="KW-0547">Nucleotide-binding</keyword>
<dbReference type="RefSeq" id="WP_090160515.1">
    <property type="nucleotide sequence ID" value="NZ_FMWK01000001.1"/>
</dbReference>
<evidence type="ECO:0000313" key="20">
    <source>
        <dbReference type="Proteomes" id="UP000199428"/>
    </source>
</evidence>
<keyword evidence="7 17" id="KW-0228">DNA excision</keyword>
<dbReference type="GO" id="GO:0016887">
    <property type="term" value="F:ATP hydrolysis activity"/>
    <property type="evidence" value="ECO:0007669"/>
    <property type="project" value="InterPro"/>
</dbReference>
<evidence type="ECO:0000256" key="16">
    <source>
        <dbReference type="ARBA" id="ARBA00042156"/>
    </source>
</evidence>
<dbReference type="NCBIfam" id="TIGR00630">
    <property type="entry name" value="uvra"/>
    <property type="match status" value="1"/>
</dbReference>
<proteinExistence type="inferred from homology"/>
<dbReference type="EMBL" id="FMWK01000001">
    <property type="protein sequence ID" value="SCZ76162.1"/>
    <property type="molecule type" value="Genomic_DNA"/>
</dbReference>
<keyword evidence="12 17" id="KW-0238">DNA-binding</keyword>
<dbReference type="InterPro" id="IPR013815">
    <property type="entry name" value="ATP_grasp_subdomain_1"/>
</dbReference>
<dbReference type="Gene3D" id="3.40.50.300">
    <property type="entry name" value="P-loop containing nucleotide triphosphate hydrolases"/>
    <property type="match status" value="2"/>
</dbReference>
<evidence type="ECO:0000256" key="7">
    <source>
        <dbReference type="ARBA" id="ARBA00022769"/>
    </source>
</evidence>
<evidence type="ECO:0000256" key="11">
    <source>
        <dbReference type="ARBA" id="ARBA00022881"/>
    </source>
</evidence>
<reference evidence="19 20" key="1">
    <citation type="submission" date="2016-10" db="EMBL/GenBank/DDBJ databases">
        <authorList>
            <person name="de Groot N.N."/>
        </authorList>
    </citation>
    <scope>NUCLEOTIDE SEQUENCE [LARGE SCALE GENOMIC DNA]</scope>
    <source>
        <strain evidence="19 20">DSM 10317</strain>
    </source>
</reference>
<evidence type="ECO:0000256" key="12">
    <source>
        <dbReference type="ARBA" id="ARBA00023125"/>
    </source>
</evidence>
<dbReference type="HAMAP" id="MF_00205">
    <property type="entry name" value="UvrA"/>
    <property type="match status" value="1"/>
</dbReference>
<dbReference type="InterPro" id="IPR041552">
    <property type="entry name" value="UvrA_DNA-bd"/>
</dbReference>
<dbReference type="GO" id="GO:0009381">
    <property type="term" value="F:excinuclease ABC activity"/>
    <property type="evidence" value="ECO:0007669"/>
    <property type="project" value="UniProtKB-UniRule"/>
</dbReference>
<evidence type="ECO:0000259" key="18">
    <source>
        <dbReference type="PROSITE" id="PS50893"/>
    </source>
</evidence>
<dbReference type="InterPro" id="IPR004602">
    <property type="entry name" value="UvrA"/>
</dbReference>
<feature type="binding site" evidence="17">
    <location>
        <begin position="641"/>
        <end position="648"/>
    </location>
    <ligand>
        <name>ATP</name>
        <dbReference type="ChEBI" id="CHEBI:30616"/>
    </ligand>
</feature>
<dbReference type="Gene3D" id="1.10.8.280">
    <property type="entry name" value="ABC transporter ATPase domain-like"/>
    <property type="match status" value="1"/>
</dbReference>
<keyword evidence="4 17" id="KW-0677">Repeat</keyword>
<evidence type="ECO:0000256" key="15">
    <source>
        <dbReference type="ARBA" id="ARBA00039316"/>
    </source>
</evidence>
<dbReference type="CDD" id="cd03271">
    <property type="entry name" value="ABC_UvrA_II"/>
    <property type="match status" value="1"/>
</dbReference>
<evidence type="ECO:0000256" key="9">
    <source>
        <dbReference type="ARBA" id="ARBA00022833"/>
    </source>
</evidence>
<dbReference type="InterPro" id="IPR027417">
    <property type="entry name" value="P-loop_NTPase"/>
</dbReference>
<keyword evidence="8 17" id="KW-0863">Zinc-finger</keyword>
<evidence type="ECO:0000256" key="17">
    <source>
        <dbReference type="HAMAP-Rule" id="MF_00205"/>
    </source>
</evidence>
<dbReference type="Pfam" id="PF17755">
    <property type="entry name" value="UvrA_DNA-bind"/>
    <property type="match status" value="1"/>
</dbReference>
<comment type="subcellular location">
    <subcellularLocation>
        <location evidence="1 17">Cytoplasm</location>
    </subcellularLocation>
</comment>
<feature type="zinc finger region" description="C4-type" evidence="17">
    <location>
        <begin position="253"/>
        <end position="280"/>
    </location>
</feature>
<evidence type="ECO:0000256" key="8">
    <source>
        <dbReference type="ARBA" id="ARBA00022771"/>
    </source>
</evidence>
<evidence type="ECO:0000256" key="4">
    <source>
        <dbReference type="ARBA" id="ARBA00022737"/>
    </source>
</evidence>
<feature type="binding site" evidence="17">
    <location>
        <begin position="34"/>
        <end position="41"/>
    </location>
    <ligand>
        <name>ATP</name>
        <dbReference type="ChEBI" id="CHEBI:30616"/>
    </ligand>
</feature>
<dbReference type="InterPro" id="IPR003439">
    <property type="entry name" value="ABC_transporter-like_ATP-bd"/>
</dbReference>
<evidence type="ECO:0000256" key="2">
    <source>
        <dbReference type="ARBA" id="ARBA00022490"/>
    </source>
</evidence>
<keyword evidence="13 17" id="KW-0234">DNA repair</keyword>
<dbReference type="InterPro" id="IPR041102">
    <property type="entry name" value="UvrA_inter"/>
</dbReference>
<dbReference type="Gene3D" id="3.30.1490.20">
    <property type="entry name" value="ATP-grasp fold, A domain"/>
    <property type="match status" value="1"/>
</dbReference>
<dbReference type="GO" id="GO:0005737">
    <property type="term" value="C:cytoplasm"/>
    <property type="evidence" value="ECO:0007669"/>
    <property type="project" value="UniProtKB-SubCell"/>
</dbReference>
<sequence length="942" mass="104905">MKERKYIKIKGANEHNLKNVSIDIPRDEFVVLTGLSGSGKSSLAFDTIFAEGQRRYMESLSSYARQFLGQMEKPNVEHMEGMPPAISIDQKSTNHNPRSTVGTVTEIYDYLRLLYARCGVPHCPNCGKPISKQTVDQMVDVIMALPERTRIQLLAPVVRGRKGTHEKLFEKAKKSGYVRVNVDGNVYDLSEEILLDKNIKHNIEIVVDRLVIKEGIEKRLTDSIEAVLKLAEGLMIVDVIDGEPIRFSEGFSCPDCGISIDEVEPRSFSFNNPFGACPECFGLGYKMEFDEDLMIPDKSLSFNDGCVQVMGWQSSNKASSFAHALLEALAKEYKFSLDTPYKDLPEKVRHMFIHGFDKSVDVHYEGQRGRGVYPTVFEGLIENVNRRYKETFSESAKREYEEFMFYSECPCCHGQRLKKESLAVTIDDKNIFEMTQYPIHELYDLIENLQLTEQQKKIGAVVLKEIRNRLKFMVDVGLDYLTLSRATASLSGGEAQRIRLATQIGSGLVGVAYILDEPSIGLHQKDNDKLLASLKGLRDLGNTLIVVEHDADTMKAADYLVDIGPRAGKDGGEVVAAGTPAEIMANPNSITGQYLSGKLCIPVPSERREPKGWLTIKGAREHNLKNIDVDIPLGIMTVVTGVSGSGKSSLINEILYKDLAKRLNRARKISGKHDDILGVEALDKVIDIDQSPIGRTPRSNPATYTGVFDLIRDLFAGTTEAKERGYSKGRFSFNVKGGRCEACSGDGIIKIEMHFLPDVYVPCEVCGGKRYNRETLEVHYKGKTIYDILDMTVEEAVEFFKNVPSILNKIQSLYDVGLGYIKLGQPSTTLSGGEAQRIKLATELSRRATGKTIYILDEPTTGLHFDDVNKLVEIMRKLSDSGNTVVVIEHNLDVIKCADYIIDMGPDGGDRGGTVIAKGTPEEIVKVKKSYTGQYLKEYLNP</sequence>
<dbReference type="Gene3D" id="1.20.1580.10">
    <property type="entry name" value="ABC transporter ATPase like domain"/>
    <property type="match status" value="2"/>
</dbReference>
<keyword evidence="3 17" id="KW-0479">Metal-binding</keyword>
<keyword evidence="2 17" id="KW-0963">Cytoplasm</keyword>
<comment type="similarity">
    <text evidence="14 17">Belongs to the ABC transporter superfamily. UvrA family.</text>
</comment>
<keyword evidence="17" id="KW-0742">SOS response</keyword>
<evidence type="ECO:0000256" key="6">
    <source>
        <dbReference type="ARBA" id="ARBA00022763"/>
    </source>
</evidence>
<dbReference type="GO" id="GO:0006289">
    <property type="term" value="P:nucleotide-excision repair"/>
    <property type="evidence" value="ECO:0007669"/>
    <property type="project" value="UniProtKB-UniRule"/>
</dbReference>
<dbReference type="GO" id="GO:0005524">
    <property type="term" value="F:ATP binding"/>
    <property type="evidence" value="ECO:0007669"/>
    <property type="project" value="UniProtKB-UniRule"/>
</dbReference>
<keyword evidence="11 17" id="KW-0267">Excision nuclease</keyword>
<dbReference type="Pfam" id="PF17760">
    <property type="entry name" value="UvrA_inter"/>
    <property type="match status" value="1"/>
</dbReference>
<organism evidence="19 20">
    <name type="scientific">Pseudobutyrivibrio xylanivorans</name>
    <dbReference type="NCBI Taxonomy" id="185007"/>
    <lineage>
        <taxon>Bacteria</taxon>
        <taxon>Bacillati</taxon>
        <taxon>Bacillota</taxon>
        <taxon>Clostridia</taxon>
        <taxon>Lachnospirales</taxon>
        <taxon>Lachnospiraceae</taxon>
        <taxon>Pseudobutyrivibrio</taxon>
    </lineage>
</organism>
<dbReference type="InterPro" id="IPR017871">
    <property type="entry name" value="ABC_transporter-like_CS"/>
</dbReference>
<dbReference type="GO" id="GO:0003677">
    <property type="term" value="F:DNA binding"/>
    <property type="evidence" value="ECO:0007669"/>
    <property type="project" value="UniProtKB-UniRule"/>
</dbReference>
<comment type="function">
    <text evidence="17">The UvrABC repair system catalyzes the recognition and processing of DNA lesions. UvrA is an ATPase and a DNA-binding protein. A damage recognition complex composed of 2 UvrA and 2 UvrB subunits scans DNA for abnormalities. When the presence of a lesion has been verified by UvrB, the UvrA molecules dissociate.</text>
</comment>
<dbReference type="FunFam" id="1.20.1580.10:FF:000002">
    <property type="entry name" value="UvrABC system protein A"/>
    <property type="match status" value="1"/>
</dbReference>
<dbReference type="PANTHER" id="PTHR43152:SF3">
    <property type="entry name" value="UVRABC SYSTEM PROTEIN A"/>
    <property type="match status" value="1"/>
</dbReference>
<dbReference type="Proteomes" id="UP000199428">
    <property type="component" value="Unassembled WGS sequence"/>
</dbReference>
<dbReference type="GO" id="GO:0009380">
    <property type="term" value="C:excinuclease repair complex"/>
    <property type="evidence" value="ECO:0007669"/>
    <property type="project" value="InterPro"/>
</dbReference>
<keyword evidence="9 17" id="KW-0862">Zinc</keyword>
<dbReference type="SUPFAM" id="SSF52540">
    <property type="entry name" value="P-loop containing nucleoside triphosphate hydrolases"/>
    <property type="match status" value="2"/>
</dbReference>